<dbReference type="GO" id="GO:0031054">
    <property type="term" value="P:pre-miRNA processing"/>
    <property type="evidence" value="ECO:0007669"/>
    <property type="project" value="TreeGrafter"/>
</dbReference>
<dbReference type="InterPro" id="IPR012340">
    <property type="entry name" value="NA-bd_OB-fold"/>
</dbReference>
<dbReference type="Pfam" id="PF00313">
    <property type="entry name" value="CSD"/>
    <property type="match status" value="1"/>
</dbReference>
<evidence type="ECO:0000256" key="2">
    <source>
        <dbReference type="ARBA" id="ARBA00022490"/>
    </source>
</evidence>
<accession>D2TZL8</accession>
<dbReference type="InterPro" id="IPR051373">
    <property type="entry name" value="Lin-28_RNA-binding"/>
</dbReference>
<comment type="subcellular location">
    <subcellularLocation>
        <location evidence="1">Cytoplasm</location>
    </subcellularLocation>
</comment>
<dbReference type="InterPro" id="IPR012156">
    <property type="entry name" value="Cold_shock_CspA"/>
</dbReference>
<dbReference type="PROSITE" id="PS51857">
    <property type="entry name" value="CSD_2"/>
    <property type="match status" value="1"/>
</dbReference>
<dbReference type="CDD" id="cd04458">
    <property type="entry name" value="CSP_CDS"/>
    <property type="match status" value="1"/>
</dbReference>
<dbReference type="InterPro" id="IPR011129">
    <property type="entry name" value="CSD"/>
</dbReference>
<feature type="domain" description="CSD" evidence="3">
    <location>
        <begin position="12"/>
        <end position="77"/>
    </location>
</feature>
<evidence type="ECO:0000313" key="4">
    <source>
        <dbReference type="EMBL" id="CBA73141.1"/>
    </source>
</evidence>
<dbReference type="InterPro" id="IPR002059">
    <property type="entry name" value="CSP_DNA-bd"/>
</dbReference>
<sequence length="80" mass="9204">MNKRSFIMTFQLQMGRVKWFDVKEGYGFISPVNGGQDIYVNRRAIANTKNKWLKEGQCVEFSITRNAYGIAAADVIAYEF</sequence>
<organism evidence="4">
    <name type="scientific">Arsenophonus nasoniae</name>
    <name type="common">son-killer infecting Nasonia vitripennis</name>
    <dbReference type="NCBI Taxonomy" id="638"/>
    <lineage>
        <taxon>Bacteria</taxon>
        <taxon>Pseudomonadati</taxon>
        <taxon>Pseudomonadota</taxon>
        <taxon>Gammaproteobacteria</taxon>
        <taxon>Enterobacterales</taxon>
        <taxon>Morganellaceae</taxon>
        <taxon>Arsenophonus</taxon>
    </lineage>
</organism>
<gene>
    <name evidence="4" type="ORF">ARN_16400</name>
</gene>
<dbReference type="PIRSF" id="PIRSF002599">
    <property type="entry name" value="Cold_shock_A"/>
    <property type="match status" value="1"/>
</dbReference>
<proteinExistence type="predicted"/>
<dbReference type="PANTHER" id="PTHR46109:SF1">
    <property type="entry name" value="PROTEIN LIN-28 HOMOLOG"/>
    <property type="match status" value="1"/>
</dbReference>
<dbReference type="PANTHER" id="PTHR46109">
    <property type="entry name" value="PROTEIN LIN-28"/>
    <property type="match status" value="1"/>
</dbReference>
<reference evidence="4" key="1">
    <citation type="journal article" date="2010" name="Insect Mol. Biol.">
        <title>The draft genome sequence of Arsenophonus nasoniae, son-killer bacterium of Nasonia vitripennis, reveals genes associated with virulence and symbiosis.</title>
        <authorList>
            <person name="Wilkes T."/>
            <person name="Darby A.C."/>
            <person name="Choi J."/>
            <person name="Colborne J.K."/>
            <person name="Werren J.H."/>
            <person name="Hurst G.D.D."/>
        </authorList>
    </citation>
    <scope>NUCLEOTIDE SEQUENCE</scope>
</reference>
<name>D2TZL8_9GAMM</name>
<dbReference type="Gene3D" id="2.40.50.140">
    <property type="entry name" value="Nucleic acid-binding proteins"/>
    <property type="match status" value="1"/>
</dbReference>
<dbReference type="PRINTS" id="PR00050">
    <property type="entry name" value="COLDSHOCK"/>
</dbReference>
<keyword evidence="2" id="KW-0963">Cytoplasm</keyword>
<evidence type="ECO:0000259" key="3">
    <source>
        <dbReference type="PROSITE" id="PS51857"/>
    </source>
</evidence>
<dbReference type="SUPFAM" id="SSF50249">
    <property type="entry name" value="Nucleic acid-binding proteins"/>
    <property type="match status" value="1"/>
</dbReference>
<dbReference type="GO" id="GO:0003729">
    <property type="term" value="F:mRNA binding"/>
    <property type="evidence" value="ECO:0007669"/>
    <property type="project" value="TreeGrafter"/>
</dbReference>
<evidence type="ECO:0000256" key="1">
    <source>
        <dbReference type="ARBA" id="ARBA00004496"/>
    </source>
</evidence>
<protein>
    <submittedName>
        <fullName evidence="4">Cold shock protein</fullName>
    </submittedName>
</protein>
<dbReference type="EMBL" id="FN545193">
    <property type="protein sequence ID" value="CBA73141.1"/>
    <property type="molecule type" value="Genomic_DNA"/>
</dbReference>
<dbReference type="SMART" id="SM00357">
    <property type="entry name" value="CSP"/>
    <property type="match status" value="1"/>
</dbReference>
<dbReference type="AlphaFoldDB" id="D2TZL8"/>
<dbReference type="GO" id="GO:0005829">
    <property type="term" value="C:cytosol"/>
    <property type="evidence" value="ECO:0007669"/>
    <property type="project" value="UniProtKB-ARBA"/>
</dbReference>